<comment type="caution">
    <text evidence="2">The sequence shown here is derived from an EMBL/GenBank/DDBJ whole genome shotgun (WGS) entry which is preliminary data.</text>
</comment>
<dbReference type="InterPro" id="IPR000073">
    <property type="entry name" value="AB_hydrolase_1"/>
</dbReference>
<dbReference type="PRINTS" id="PR00111">
    <property type="entry name" value="ABHYDROLASE"/>
</dbReference>
<evidence type="ECO:0000313" key="3">
    <source>
        <dbReference type="Proteomes" id="UP000216991"/>
    </source>
</evidence>
<dbReference type="RefSeq" id="WP_094473332.1">
    <property type="nucleotide sequence ID" value="NZ_NOXT01000100.1"/>
</dbReference>
<accession>A0A255YND7</accession>
<proteinExistence type="predicted"/>
<keyword evidence="3" id="KW-1185">Reference proteome</keyword>
<dbReference type="Pfam" id="PF00561">
    <property type="entry name" value="Abhydrolase_1"/>
    <property type="match status" value="1"/>
</dbReference>
<sequence>MRWDVDSAHVPHRDWSRFVTAGGLKWHVQEAGPADAPVLLLIHGTGATTHSFAGLAPLLAERFRVIIPDLPGHGFTQKLNAPDPDAVAKAMAALVTELGVRPAIILGHSVGAAIAFMMVARGLVAPQAVVSLGGALLPFAGVGKVYPGLAKALFVNPFMPAFFSFTTRFQSMTDLLARWTGSRSTREQVAHYERLFRNSSHTGGALALMAHWDLDTIERSIAHVKCPVLLLHGERDQTVPPSTSHTVERRLASHGVTVVHRALPGLGHLAHEESPGVHAQAVIEFALGLGVLSAP</sequence>
<evidence type="ECO:0000259" key="1">
    <source>
        <dbReference type="Pfam" id="PF00561"/>
    </source>
</evidence>
<organism evidence="2 3">
    <name type="scientific">Sandarakinorhabdus cyanobacteriorum</name>
    <dbReference type="NCBI Taxonomy" id="1981098"/>
    <lineage>
        <taxon>Bacteria</taxon>
        <taxon>Pseudomonadati</taxon>
        <taxon>Pseudomonadota</taxon>
        <taxon>Alphaproteobacteria</taxon>
        <taxon>Sphingomonadales</taxon>
        <taxon>Sphingosinicellaceae</taxon>
        <taxon>Sandarakinorhabdus</taxon>
    </lineage>
</organism>
<dbReference type="EMBL" id="NOXT01000100">
    <property type="protein sequence ID" value="OYQ30689.1"/>
    <property type="molecule type" value="Genomic_DNA"/>
</dbReference>
<dbReference type="Gene3D" id="3.40.50.1820">
    <property type="entry name" value="alpha/beta hydrolase"/>
    <property type="match status" value="1"/>
</dbReference>
<dbReference type="NCBIfam" id="TIGR03056">
    <property type="entry name" value="bchO_mg_che_rel"/>
    <property type="match status" value="1"/>
</dbReference>
<name>A0A255YND7_9SPHN</name>
<feature type="domain" description="AB hydrolase-1" evidence="1">
    <location>
        <begin position="37"/>
        <end position="275"/>
    </location>
</feature>
<dbReference type="SUPFAM" id="SSF53474">
    <property type="entry name" value="alpha/beta-Hydrolases"/>
    <property type="match status" value="1"/>
</dbReference>
<dbReference type="InterPro" id="IPR029058">
    <property type="entry name" value="AB_hydrolase_fold"/>
</dbReference>
<reference evidence="2 3" key="1">
    <citation type="submission" date="2017-07" db="EMBL/GenBank/DDBJ databases">
        <title>Sandarakinorhabdus cyanobacteriorum sp. nov., a novel bacterium isolated from cyanobacterial aggregates in a eutrophic lake.</title>
        <authorList>
            <person name="Cai H."/>
        </authorList>
    </citation>
    <scope>NUCLEOTIDE SEQUENCE [LARGE SCALE GENOMIC DNA]</scope>
    <source>
        <strain evidence="2 3">TH057</strain>
    </source>
</reference>
<dbReference type="AlphaFoldDB" id="A0A255YND7"/>
<dbReference type="InterPro" id="IPR017497">
    <property type="entry name" value="BchO"/>
</dbReference>
<evidence type="ECO:0000313" key="2">
    <source>
        <dbReference type="EMBL" id="OYQ30689.1"/>
    </source>
</evidence>
<dbReference type="PANTHER" id="PTHR43689:SF8">
    <property type="entry name" value="ALPHA_BETA-HYDROLASES SUPERFAMILY PROTEIN"/>
    <property type="match status" value="1"/>
</dbReference>
<gene>
    <name evidence="2" type="ORF">CHU93_06705</name>
</gene>
<dbReference type="PANTHER" id="PTHR43689">
    <property type="entry name" value="HYDROLASE"/>
    <property type="match status" value="1"/>
</dbReference>
<dbReference type="OrthoDB" id="9799612at2"/>
<protein>
    <recommendedName>
        <fullName evidence="1">AB hydrolase-1 domain-containing protein</fullName>
    </recommendedName>
</protein>
<dbReference type="Proteomes" id="UP000216991">
    <property type="component" value="Unassembled WGS sequence"/>
</dbReference>